<keyword evidence="4" id="KW-1185">Reference proteome</keyword>
<dbReference type="EnsemblFungi" id="MVLG_04070T0">
    <property type="protein sequence ID" value="MVLG_04070T0"/>
    <property type="gene ID" value="MVLG_04070"/>
</dbReference>
<evidence type="ECO:0000313" key="2">
    <source>
        <dbReference type="EMBL" id="KDE05575.1"/>
    </source>
</evidence>
<reference evidence="3" key="4">
    <citation type="submission" date="2015-06" db="UniProtKB">
        <authorList>
            <consortium name="EnsemblFungi"/>
        </authorList>
    </citation>
    <scope>IDENTIFICATION</scope>
</reference>
<feature type="compositionally biased region" description="Polar residues" evidence="1">
    <location>
        <begin position="178"/>
        <end position="190"/>
    </location>
</feature>
<organism evidence="2">
    <name type="scientific">Microbotryum lychnidis-dioicae (strain p1A1 Lamole / MvSl-1064)</name>
    <name type="common">Anther smut fungus</name>
    <dbReference type="NCBI Taxonomy" id="683840"/>
    <lineage>
        <taxon>Eukaryota</taxon>
        <taxon>Fungi</taxon>
        <taxon>Dikarya</taxon>
        <taxon>Basidiomycota</taxon>
        <taxon>Pucciniomycotina</taxon>
        <taxon>Microbotryomycetes</taxon>
        <taxon>Microbotryales</taxon>
        <taxon>Microbotryaceae</taxon>
        <taxon>Microbotryum</taxon>
    </lineage>
</organism>
<feature type="compositionally biased region" description="Low complexity" evidence="1">
    <location>
        <begin position="90"/>
        <end position="100"/>
    </location>
</feature>
<dbReference type="EMBL" id="AEIJ01000395">
    <property type="status" value="NOT_ANNOTATED_CDS"/>
    <property type="molecule type" value="Genomic_DNA"/>
</dbReference>
<reference evidence="4" key="1">
    <citation type="submission" date="2010-11" db="EMBL/GenBank/DDBJ databases">
        <title>The genome sequence of Microbotryum violaceum strain p1A1 Lamole.</title>
        <authorList>
            <person name="Cuomo C."/>
            <person name="Perlin M."/>
            <person name="Young S.K."/>
            <person name="Zeng Q."/>
            <person name="Gargeya S."/>
            <person name="Alvarado L."/>
            <person name="Berlin A."/>
            <person name="Chapman S.B."/>
            <person name="Chen Z."/>
            <person name="Freedman E."/>
            <person name="Gellesch M."/>
            <person name="Goldberg J."/>
            <person name="Griggs A."/>
            <person name="Gujja S."/>
            <person name="Heilman E."/>
            <person name="Heiman D."/>
            <person name="Howarth C."/>
            <person name="Mehta T."/>
            <person name="Neiman D."/>
            <person name="Pearson M."/>
            <person name="Roberts A."/>
            <person name="Saif S."/>
            <person name="Shea T."/>
            <person name="Shenoy N."/>
            <person name="Sisk P."/>
            <person name="Stolte C."/>
            <person name="Sykes S."/>
            <person name="White J."/>
            <person name="Yandava C."/>
            <person name="Haas B."/>
            <person name="Nusbaum C."/>
            <person name="Birren B."/>
        </authorList>
    </citation>
    <scope>NUCLEOTIDE SEQUENCE [LARGE SCALE GENOMIC DNA]</scope>
    <source>
        <strain evidence="4">p1A1 Lamole</strain>
    </source>
</reference>
<feature type="compositionally biased region" description="Low complexity" evidence="1">
    <location>
        <begin position="201"/>
        <end position="224"/>
    </location>
</feature>
<evidence type="ECO:0000256" key="1">
    <source>
        <dbReference type="SAM" id="MobiDB-lite"/>
    </source>
</evidence>
<feature type="region of interest" description="Disordered" evidence="1">
    <location>
        <begin position="140"/>
        <end position="262"/>
    </location>
</feature>
<gene>
    <name evidence="2" type="ORF">MVLG_04070</name>
</gene>
<dbReference type="Proteomes" id="UP000017200">
    <property type="component" value="Unassembled WGS sequence"/>
</dbReference>
<dbReference type="EMBL" id="GL541684">
    <property type="protein sequence ID" value="KDE05575.1"/>
    <property type="molecule type" value="Genomic_DNA"/>
</dbReference>
<proteinExistence type="predicted"/>
<protein>
    <submittedName>
        <fullName evidence="2 3">Uncharacterized protein</fullName>
    </submittedName>
</protein>
<feature type="compositionally biased region" description="Low complexity" evidence="1">
    <location>
        <begin position="31"/>
        <end position="48"/>
    </location>
</feature>
<evidence type="ECO:0000313" key="3">
    <source>
        <dbReference type="EnsemblFungi" id="MVLG_04070T0"/>
    </source>
</evidence>
<reference evidence="2 4" key="3">
    <citation type="journal article" date="2015" name="BMC Genomics">
        <title>Sex and parasites: genomic and transcriptomic analysis of Microbotryum lychnidis-dioicae, the biotrophic and plant-castrating anther smut fungus.</title>
        <authorList>
            <person name="Perlin M.H."/>
            <person name="Amselem J."/>
            <person name="Fontanillas E."/>
            <person name="Toh S.S."/>
            <person name="Chen Z."/>
            <person name="Goldberg J."/>
            <person name="Duplessis S."/>
            <person name="Henrissat B."/>
            <person name="Young S."/>
            <person name="Zeng Q."/>
            <person name="Aguileta G."/>
            <person name="Petit E."/>
            <person name="Badouin H."/>
            <person name="Andrews J."/>
            <person name="Razeeq D."/>
            <person name="Gabaldon T."/>
            <person name="Quesneville H."/>
            <person name="Giraud T."/>
            <person name="Hood M.E."/>
            <person name="Schultz D.J."/>
            <person name="Cuomo C.A."/>
        </authorList>
    </citation>
    <scope>NUCLEOTIDE SEQUENCE [LARGE SCALE GENOMIC DNA]</scope>
    <source>
        <strain evidence="2">P1A1 Lamole</strain>
        <strain evidence="4">p1A1 Lamole</strain>
    </source>
</reference>
<dbReference type="OrthoDB" id="2538197at2759"/>
<dbReference type="AlphaFoldDB" id="U5HA35"/>
<feature type="compositionally biased region" description="Low complexity" evidence="1">
    <location>
        <begin position="233"/>
        <end position="242"/>
    </location>
</feature>
<evidence type="ECO:0000313" key="4">
    <source>
        <dbReference type="Proteomes" id="UP000017200"/>
    </source>
</evidence>
<feature type="compositionally biased region" description="Polar residues" evidence="1">
    <location>
        <begin position="143"/>
        <end position="156"/>
    </location>
</feature>
<dbReference type="HOGENOM" id="CLU_788006_0_0_1"/>
<feature type="region of interest" description="Disordered" evidence="1">
    <location>
        <begin position="84"/>
        <end position="115"/>
    </location>
</feature>
<accession>U5HA35</accession>
<feature type="region of interest" description="Disordered" evidence="1">
    <location>
        <begin position="25"/>
        <end position="60"/>
    </location>
</feature>
<reference evidence="2" key="2">
    <citation type="submission" date="2010-11" db="EMBL/GenBank/DDBJ databases">
        <authorList>
            <consortium name="The Broad Institute Genome Sequencing Platform"/>
            <person name="Earl A."/>
            <person name="Ward D."/>
            <person name="Feldgarden M."/>
            <person name="Gevers D."/>
            <person name="Butler R."/>
            <person name="Young S.K."/>
            <person name="Zeng Q."/>
            <person name="Gargeya S."/>
            <person name="Fitzgerald M."/>
            <person name="Haas B."/>
            <person name="Abouelleil A."/>
            <person name="Alvarado L."/>
            <person name="Arachchi H.M."/>
            <person name="Berlin A."/>
            <person name="Brown A."/>
            <person name="Chapman S.B."/>
            <person name="Chen Z."/>
            <person name="Dunbar C."/>
            <person name="Freedman E."/>
            <person name="Gearin G."/>
            <person name="Gellesch M."/>
            <person name="Goldberg J."/>
            <person name="Griggs A."/>
            <person name="Gujja S."/>
            <person name="Heilman E."/>
            <person name="Heiman D."/>
            <person name="Howarth C."/>
            <person name="Larson L."/>
            <person name="Lui A."/>
            <person name="MacDonald P.J.P."/>
            <person name="Mehta T."/>
            <person name="Montmayeur A."/>
            <person name="Murphy C."/>
            <person name="Neiman D."/>
            <person name="Pearson M."/>
            <person name="Priest M."/>
            <person name="Roberts A."/>
            <person name="Saif S."/>
            <person name="Shea T."/>
            <person name="Shenoy N."/>
            <person name="Sisk P."/>
            <person name="Stolte C."/>
            <person name="Sykes S."/>
            <person name="White J."/>
            <person name="Yandava C."/>
            <person name="Wortman J."/>
            <person name="Nusbaum C."/>
            <person name="Birren B."/>
        </authorList>
    </citation>
    <scope>NUCLEOTIDE SEQUENCE</scope>
    <source>
        <strain evidence="2">P1A1 Lamole</strain>
    </source>
</reference>
<sequence length="352" mass="37214">MVVVSSTTATQRLLVRSLTTSTRILNPVAGASPSSAPSPSSSSSTSPSIHERQSRQRQPQSILHVADAGGATMAATLRAIELTKARKESASPSSTTTQPARGARQPPAFIGEGGLGSLLSRRRRAQGVVYDQDAQEIGALASSAPSPTARLSNTGASPRFPRATTPLPSSNERRSERLQSSSGDPSSASVFTPRERRESRPPSSSSSSGLRPPRSGPPSQARGGPQPPPPTARRPQASSRSSSPRERKPFNKQEESHPLPPLVIPKYVQIPTLDLSALPSSTPAPTKTTKPSAAKKAYDAYLGVRTMDEATTLGERQRGVLLHANGLLSRNPSVGLKGRQVVLKKVEEALMR</sequence>
<name>U5HA35_USTV1</name>
<feature type="compositionally biased region" description="Basic and acidic residues" evidence="1">
    <location>
        <begin position="243"/>
        <end position="257"/>
    </location>
</feature>
<dbReference type="InParanoid" id="U5HA35"/>